<protein>
    <submittedName>
        <fullName evidence="1">Uncharacterized protein</fullName>
    </submittedName>
</protein>
<name>A0A5C1CGR3_VIBPH</name>
<reference evidence="2 5" key="2">
    <citation type="submission" date="2018-12" db="EMBL/GenBank/DDBJ databases">
        <title>Genomic insights into the evolutionary origins and pathogenicity of five Vibrio parahaemolyticus strains isolated from the shrimp with acute hepatopancreatic necrosis disease (AHPND).</title>
        <authorList>
            <person name="Yang Q."/>
            <person name="Dong X."/>
            <person name="Xie G."/>
            <person name="Fu S."/>
            <person name="Zou P."/>
            <person name="Sun J."/>
            <person name="Wang Y."/>
            <person name="Huang J."/>
        </authorList>
    </citation>
    <scope>NUCLEOTIDE SEQUENCE [LARGE SCALE GENOMIC DNA]</scope>
    <source>
        <strain evidence="2 5">20160303005-1</strain>
    </source>
</reference>
<dbReference type="Proteomes" id="UP000321504">
    <property type="component" value="Unassembled WGS sequence"/>
</dbReference>
<organism evidence="1">
    <name type="scientific">Vibrio parahaemolyticus</name>
    <dbReference type="NCBI Taxonomy" id="670"/>
    <lineage>
        <taxon>Bacteria</taxon>
        <taxon>Pseudomonadati</taxon>
        <taxon>Pseudomonadota</taxon>
        <taxon>Gammaproteobacteria</taxon>
        <taxon>Vibrionales</taxon>
        <taxon>Vibrionaceae</taxon>
        <taxon>Vibrio</taxon>
    </lineage>
</organism>
<dbReference type="EMBL" id="VRMQ01000001">
    <property type="protein sequence ID" value="TXN18282.1"/>
    <property type="molecule type" value="Genomic_DNA"/>
</dbReference>
<evidence type="ECO:0000313" key="3">
    <source>
        <dbReference type="EMBL" id="TXN18282.1"/>
    </source>
</evidence>
<proteinExistence type="predicted"/>
<reference evidence="1" key="1">
    <citation type="journal article" date="2018" name="Genome Biol.">
        <title>SKESA: strategic k-mer extension for scrupulous assemblies.</title>
        <authorList>
            <person name="Souvorov A."/>
            <person name="Agarwala R."/>
            <person name="Lipman D.J."/>
        </authorList>
    </citation>
    <scope>NUCLEOTIDE SEQUENCE</scope>
    <source>
        <strain evidence="1">1930</strain>
    </source>
</reference>
<dbReference type="Proteomes" id="UP000464718">
    <property type="component" value="Chromosome ii"/>
</dbReference>
<sequence length="36" mass="4454">MCKASIFENENSIRYEGLWLIERALWRRAYSAWRFS</sequence>
<reference evidence="1" key="4">
    <citation type="submission" date="2019-12" db="EMBL/GenBank/DDBJ databases">
        <authorList>
            <consortium name="NCBI Pathogen Detection Project"/>
        </authorList>
    </citation>
    <scope>NUCLEOTIDE SEQUENCE</scope>
    <source>
        <strain evidence="1">1930</strain>
    </source>
</reference>
<accession>A0A5C1CGR3</accession>
<dbReference type="AlphaFoldDB" id="A0A5C1CGR3"/>
<reference evidence="3 4" key="3">
    <citation type="submission" date="2019-08" db="EMBL/GenBank/DDBJ databases">
        <title>Emerging of two pre-pandemic pathogenic O4:KUT lineages of Vibrio parahaemolyticus in coastal eastern China.</title>
        <authorList>
            <person name="Yu H."/>
        </authorList>
    </citation>
    <scope>NUCLEOTIDE SEQUENCE [LARGE SCALE GENOMIC DNA]</scope>
    <source>
        <strain evidence="3 4">HZ17-383</strain>
    </source>
</reference>
<evidence type="ECO:0000313" key="4">
    <source>
        <dbReference type="Proteomes" id="UP000321504"/>
    </source>
</evidence>
<evidence type="ECO:0000313" key="2">
    <source>
        <dbReference type="EMBL" id="QHH12765.1"/>
    </source>
</evidence>
<dbReference type="Proteomes" id="UP000856022">
    <property type="component" value="Unassembled WGS sequence"/>
</dbReference>
<evidence type="ECO:0000313" key="1">
    <source>
        <dbReference type="EMBL" id="HAS6676698.1"/>
    </source>
</evidence>
<evidence type="ECO:0000313" key="5">
    <source>
        <dbReference type="Proteomes" id="UP000464718"/>
    </source>
</evidence>
<dbReference type="EMBL" id="CP034299">
    <property type="protein sequence ID" value="QHH12765.1"/>
    <property type="molecule type" value="Genomic_DNA"/>
</dbReference>
<gene>
    <name evidence="2" type="ORF">EHC69_26370</name>
    <name evidence="3" type="ORF">FVP01_04670</name>
    <name evidence="1" type="ORF">I7278_07740</name>
</gene>
<dbReference type="EMBL" id="DACQKT010000002">
    <property type="protein sequence ID" value="HAS6676698.1"/>
    <property type="molecule type" value="Genomic_DNA"/>
</dbReference>